<dbReference type="Proteomes" id="UP000201728">
    <property type="component" value="Chromosome"/>
</dbReference>
<evidence type="ECO:0000313" key="3">
    <source>
        <dbReference type="Proteomes" id="UP000201728"/>
    </source>
</evidence>
<sequence length="96" mass="10805">MDDPVRDLADKIYAVKERAKKDRTFLDSLLADPKKLLSEQGVAMDNIATVSAEYHDGYEVVILPTFKVTPSSSPAPTKPSDEQNKQNYDFLDCHNF</sequence>
<evidence type="ECO:0008006" key="4">
    <source>
        <dbReference type="Google" id="ProtNLM"/>
    </source>
</evidence>
<reference evidence="3" key="1">
    <citation type="submission" date="2016-07" db="EMBL/GenBank/DDBJ databases">
        <authorList>
            <person name="Florea S."/>
            <person name="Webb J.S."/>
            <person name="Jaromczyk J."/>
            <person name="Schardl C.L."/>
        </authorList>
    </citation>
    <scope>NUCLEOTIDE SEQUENCE [LARGE SCALE GENOMIC DNA]</scope>
    <source>
        <strain evidence="3">CDC-D5610</strain>
    </source>
</reference>
<gene>
    <name evidence="2" type="ORF">clem_02985</name>
</gene>
<organism evidence="2 3">
    <name type="scientific">Legionella clemsonensis</name>
    <dbReference type="NCBI Taxonomy" id="1867846"/>
    <lineage>
        <taxon>Bacteria</taxon>
        <taxon>Pseudomonadati</taxon>
        <taxon>Pseudomonadota</taxon>
        <taxon>Gammaproteobacteria</taxon>
        <taxon>Legionellales</taxon>
        <taxon>Legionellaceae</taxon>
        <taxon>Legionella</taxon>
    </lineage>
</organism>
<feature type="region of interest" description="Disordered" evidence="1">
    <location>
        <begin position="69"/>
        <end position="88"/>
    </location>
</feature>
<dbReference type="RefSeq" id="WP_094090240.1">
    <property type="nucleotide sequence ID" value="NZ_CP016397.1"/>
</dbReference>
<name>A0A222P045_9GAMM</name>
<proteinExistence type="predicted"/>
<evidence type="ECO:0000313" key="2">
    <source>
        <dbReference type="EMBL" id="ASQ45155.1"/>
    </source>
</evidence>
<dbReference type="KEGG" id="lcd:clem_02985"/>
<protein>
    <recommendedName>
        <fullName evidence="4">NHLP leader peptide domain protein</fullName>
    </recommendedName>
</protein>
<accession>A0A222P045</accession>
<dbReference type="OrthoDB" id="9921931at2"/>
<keyword evidence="3" id="KW-1185">Reference proteome</keyword>
<evidence type="ECO:0000256" key="1">
    <source>
        <dbReference type="SAM" id="MobiDB-lite"/>
    </source>
</evidence>
<dbReference type="EMBL" id="CP016397">
    <property type="protein sequence ID" value="ASQ45155.1"/>
    <property type="molecule type" value="Genomic_DNA"/>
</dbReference>
<dbReference type="AlphaFoldDB" id="A0A222P045"/>